<protein>
    <submittedName>
        <fullName evidence="1">Uncharacterized protein</fullName>
    </submittedName>
</protein>
<gene>
    <name evidence="1" type="ORF">I4F81_004797</name>
</gene>
<keyword evidence="2" id="KW-1185">Reference proteome</keyword>
<sequence>MTDDHPRQTLYEEPEGILTSFTRGIVLRSGQEEARDLEALRQQNHEELEGIIASIGQSIVNVTSTVQAHAVCATVNAQRYTDGLVSVSREQTALRASLLDDAAPTLTASRAPKRLKTSVSSVVWRLVPEELQPLLSGDASYSAGASVQPSVRLDMLFYPIMEAELMKGRLTSSPRATQLERIVRLAHVSAGELGLFGSYAVHGLYERAGKEAATIAGPGAQSHEVNKEKQRRIKILILKRQIPLAAARDDAVEQGASPSSSPFAATSGDLPRRKPSGKTPATVLEQAVLMSILDQEEELMCVVAGADLGRRGNDDEPMDPAVNTSNALKQSSQETTGDRVRPRAARVAPASDARADCRGLYGGEEQPDRTERDGLLGADDAARAAGAGRAAGPALVGLEPVYENFPPPAAAQMLDIEYVYESTFMERIVRTWPQAPVTALSKKARAEGQTCSGARPGLHSGINVEVKTWALRIAVAMRFANFVGRTVCISVRGPRPSDVALDRGVAKYIACLNHTARVVINCFLDARRKALTVARGGTVVMKRTLEGYLAAVGSLFTNARKNGVSGETLVADSEGACSPWQRKGYMEKKQDKANVRADPGNYIGNPIEAEIIKDHKGAAEKAARRAGQHNRTSADCRPELLSSLYNVLVRSHIPSPPVAPSLSVASAERRAYS</sequence>
<evidence type="ECO:0000313" key="2">
    <source>
        <dbReference type="Proteomes" id="UP000798662"/>
    </source>
</evidence>
<reference evidence="1" key="1">
    <citation type="submission" date="2019-11" db="EMBL/GenBank/DDBJ databases">
        <title>Nori genome reveals adaptations in red seaweeds to the harsh intertidal environment.</title>
        <authorList>
            <person name="Wang D."/>
            <person name="Mao Y."/>
        </authorList>
    </citation>
    <scope>NUCLEOTIDE SEQUENCE</scope>
    <source>
        <tissue evidence="1">Gametophyte</tissue>
    </source>
</reference>
<organism evidence="1 2">
    <name type="scientific">Pyropia yezoensis</name>
    <name type="common">Susabi-nori</name>
    <name type="synonym">Porphyra yezoensis</name>
    <dbReference type="NCBI Taxonomy" id="2788"/>
    <lineage>
        <taxon>Eukaryota</taxon>
        <taxon>Rhodophyta</taxon>
        <taxon>Bangiophyceae</taxon>
        <taxon>Bangiales</taxon>
        <taxon>Bangiaceae</taxon>
        <taxon>Pyropia</taxon>
    </lineage>
</organism>
<comment type="caution">
    <text evidence="1">The sequence shown here is derived from an EMBL/GenBank/DDBJ whole genome shotgun (WGS) entry which is preliminary data.</text>
</comment>
<dbReference type="Proteomes" id="UP000798662">
    <property type="component" value="Chromosome 1"/>
</dbReference>
<name>A0ACC3BWE9_PYRYE</name>
<accession>A0ACC3BWE9</accession>
<proteinExistence type="predicted"/>
<dbReference type="EMBL" id="CM020618">
    <property type="protein sequence ID" value="KAK1862222.1"/>
    <property type="molecule type" value="Genomic_DNA"/>
</dbReference>
<evidence type="ECO:0000313" key="1">
    <source>
        <dbReference type="EMBL" id="KAK1862222.1"/>
    </source>
</evidence>